<evidence type="ECO:0000256" key="2">
    <source>
        <dbReference type="ARBA" id="ARBA00023125"/>
    </source>
</evidence>
<dbReference type="Pfam" id="PF21943">
    <property type="entry name" value="TetR_C_46"/>
    <property type="match status" value="1"/>
</dbReference>
<reference evidence="8" key="1">
    <citation type="submission" date="2016-10" db="EMBL/GenBank/DDBJ databases">
        <authorList>
            <person name="Varghese N."/>
            <person name="Submissions S."/>
        </authorList>
    </citation>
    <scope>NUCLEOTIDE SEQUENCE [LARGE SCALE GENOMIC DNA]</scope>
    <source>
        <strain evidence="8">CGMCC 1.6963</strain>
    </source>
</reference>
<dbReference type="GO" id="GO:0045892">
    <property type="term" value="P:negative regulation of DNA-templated transcription"/>
    <property type="evidence" value="ECO:0007669"/>
    <property type="project" value="UniProtKB-ARBA"/>
</dbReference>
<evidence type="ECO:0000313" key="7">
    <source>
        <dbReference type="EMBL" id="SES47636.1"/>
    </source>
</evidence>
<feature type="compositionally biased region" description="Low complexity" evidence="5">
    <location>
        <begin position="1"/>
        <end position="17"/>
    </location>
</feature>
<dbReference type="PANTHER" id="PTHR30055:SF158">
    <property type="entry name" value="POSSIBLE TRANSCRIPTIONAL REGULATORY PROTEIN (PROBABLY TETR-FAMILY)"/>
    <property type="match status" value="1"/>
</dbReference>
<evidence type="ECO:0000256" key="3">
    <source>
        <dbReference type="ARBA" id="ARBA00023163"/>
    </source>
</evidence>
<dbReference type="InterPro" id="IPR001647">
    <property type="entry name" value="HTH_TetR"/>
</dbReference>
<evidence type="ECO:0000313" key="8">
    <source>
        <dbReference type="Proteomes" id="UP000199019"/>
    </source>
</evidence>
<dbReference type="PRINTS" id="PR00455">
    <property type="entry name" value="HTHTETR"/>
</dbReference>
<dbReference type="STRING" id="587636.SAMN05216199_4121"/>
<dbReference type="InterPro" id="IPR009057">
    <property type="entry name" value="Homeodomain-like_sf"/>
</dbReference>
<dbReference type="PROSITE" id="PS01081">
    <property type="entry name" value="HTH_TETR_1"/>
    <property type="match status" value="1"/>
</dbReference>
<feature type="domain" description="HTH tetR-type" evidence="6">
    <location>
        <begin position="19"/>
        <end position="79"/>
    </location>
</feature>
<dbReference type="PROSITE" id="PS50977">
    <property type="entry name" value="HTH_TETR_2"/>
    <property type="match status" value="1"/>
</dbReference>
<evidence type="ECO:0000256" key="5">
    <source>
        <dbReference type="SAM" id="MobiDB-lite"/>
    </source>
</evidence>
<dbReference type="Proteomes" id="UP000199019">
    <property type="component" value="Unassembled WGS sequence"/>
</dbReference>
<protein>
    <submittedName>
        <fullName evidence="7">Transcriptional regulator, TetR family</fullName>
    </submittedName>
</protein>
<evidence type="ECO:0000256" key="1">
    <source>
        <dbReference type="ARBA" id="ARBA00023015"/>
    </source>
</evidence>
<dbReference type="EMBL" id="FOHB01000009">
    <property type="protein sequence ID" value="SES47636.1"/>
    <property type="molecule type" value="Genomic_DNA"/>
</dbReference>
<keyword evidence="3" id="KW-0804">Transcription</keyword>
<dbReference type="InterPro" id="IPR023772">
    <property type="entry name" value="DNA-bd_HTH_TetR-type_CS"/>
</dbReference>
<dbReference type="GO" id="GO:0003700">
    <property type="term" value="F:DNA-binding transcription factor activity"/>
    <property type="evidence" value="ECO:0007669"/>
    <property type="project" value="TreeGrafter"/>
</dbReference>
<dbReference type="InterPro" id="IPR054129">
    <property type="entry name" value="DesT_TetR_C"/>
</dbReference>
<dbReference type="InterPro" id="IPR036271">
    <property type="entry name" value="Tet_transcr_reg_TetR-rel_C_sf"/>
</dbReference>
<accession>A0A1H9XNA8</accession>
<keyword evidence="8" id="KW-1185">Reference proteome</keyword>
<dbReference type="Gene3D" id="1.10.357.10">
    <property type="entry name" value="Tetracycline Repressor, domain 2"/>
    <property type="match status" value="1"/>
</dbReference>
<dbReference type="AlphaFoldDB" id="A0A1H9XNA8"/>
<sequence length="230" mass="24175">METPAPATAPTRGARMPRAQREEQILAVAEAVFAERGYQATTMEEVADRVGVTKPLIYGYFGSKDGLLSACVDRARAQLREATVSAWDAMPGDAPLEAVFESGIRAFFDFIDEHASAFALIQQEGAVAASTSRDIERIRTQQSAVVAEALGRVPGLTALPAGLLEGYAEVVIGACERVAVWRLGRPEVTAGDATALVMAGVWHGIGSLAVNDPAAGEPRSLAGRVRPAGS</sequence>
<dbReference type="SUPFAM" id="SSF46689">
    <property type="entry name" value="Homeodomain-like"/>
    <property type="match status" value="1"/>
</dbReference>
<gene>
    <name evidence="7" type="ORF">SAMN05216199_4121</name>
</gene>
<keyword evidence="2 4" id="KW-0238">DNA-binding</keyword>
<evidence type="ECO:0000259" key="6">
    <source>
        <dbReference type="PROSITE" id="PS50977"/>
    </source>
</evidence>
<evidence type="ECO:0000256" key="4">
    <source>
        <dbReference type="PROSITE-ProRule" id="PRU00335"/>
    </source>
</evidence>
<organism evidence="7 8">
    <name type="scientific">Pedococcus cremeus</name>
    <dbReference type="NCBI Taxonomy" id="587636"/>
    <lineage>
        <taxon>Bacteria</taxon>
        <taxon>Bacillati</taxon>
        <taxon>Actinomycetota</taxon>
        <taxon>Actinomycetes</taxon>
        <taxon>Micrococcales</taxon>
        <taxon>Intrasporangiaceae</taxon>
        <taxon>Pedococcus</taxon>
    </lineage>
</organism>
<dbReference type="Pfam" id="PF00440">
    <property type="entry name" value="TetR_N"/>
    <property type="match status" value="1"/>
</dbReference>
<dbReference type="PANTHER" id="PTHR30055">
    <property type="entry name" value="HTH-TYPE TRANSCRIPTIONAL REGULATOR RUTR"/>
    <property type="match status" value="1"/>
</dbReference>
<dbReference type="InterPro" id="IPR050109">
    <property type="entry name" value="HTH-type_TetR-like_transc_reg"/>
</dbReference>
<dbReference type="FunFam" id="1.10.10.60:FF:000141">
    <property type="entry name" value="TetR family transcriptional regulator"/>
    <property type="match status" value="1"/>
</dbReference>
<proteinExistence type="predicted"/>
<dbReference type="GO" id="GO:0000976">
    <property type="term" value="F:transcription cis-regulatory region binding"/>
    <property type="evidence" value="ECO:0007669"/>
    <property type="project" value="TreeGrafter"/>
</dbReference>
<keyword evidence="1" id="KW-0805">Transcription regulation</keyword>
<feature type="region of interest" description="Disordered" evidence="5">
    <location>
        <begin position="1"/>
        <end position="20"/>
    </location>
</feature>
<dbReference type="RefSeq" id="WP_245735936.1">
    <property type="nucleotide sequence ID" value="NZ_FOHB01000009.1"/>
</dbReference>
<feature type="DNA-binding region" description="H-T-H motif" evidence="4">
    <location>
        <begin position="42"/>
        <end position="61"/>
    </location>
</feature>
<name>A0A1H9XNA8_9MICO</name>
<dbReference type="SUPFAM" id="SSF48498">
    <property type="entry name" value="Tetracyclin repressor-like, C-terminal domain"/>
    <property type="match status" value="1"/>
</dbReference>